<dbReference type="InterPro" id="IPR012337">
    <property type="entry name" value="RNaseH-like_sf"/>
</dbReference>
<organism evidence="1 2">
    <name type="scientific">Mucuna pruriens</name>
    <name type="common">Velvet bean</name>
    <name type="synonym">Dolichos pruriens</name>
    <dbReference type="NCBI Taxonomy" id="157652"/>
    <lineage>
        <taxon>Eukaryota</taxon>
        <taxon>Viridiplantae</taxon>
        <taxon>Streptophyta</taxon>
        <taxon>Embryophyta</taxon>
        <taxon>Tracheophyta</taxon>
        <taxon>Spermatophyta</taxon>
        <taxon>Magnoliopsida</taxon>
        <taxon>eudicotyledons</taxon>
        <taxon>Gunneridae</taxon>
        <taxon>Pentapetalae</taxon>
        <taxon>rosids</taxon>
        <taxon>fabids</taxon>
        <taxon>Fabales</taxon>
        <taxon>Fabaceae</taxon>
        <taxon>Papilionoideae</taxon>
        <taxon>50 kb inversion clade</taxon>
        <taxon>NPAAA clade</taxon>
        <taxon>indigoferoid/millettioid clade</taxon>
        <taxon>Phaseoleae</taxon>
        <taxon>Mucuna</taxon>
    </lineage>
</organism>
<dbReference type="SUPFAM" id="SSF53098">
    <property type="entry name" value="Ribonuclease H-like"/>
    <property type="match status" value="1"/>
</dbReference>
<dbReference type="EMBL" id="QJKJ01000728">
    <property type="protein sequence ID" value="RDY11025.1"/>
    <property type="molecule type" value="Genomic_DNA"/>
</dbReference>
<sequence length="121" mass="14340">MPQQQMLFCEIMYRVLISWGNSRWVEARAIKTNDGRVVMDFLKFHIFCRISVSKVLINDQGIHFCNRVMATLLEKYGVVHRVVTAYHPQSCYKRWRILTRMIGADSWRTLCGHIGQHTRLR</sequence>
<dbReference type="InterPro" id="IPR036397">
    <property type="entry name" value="RNaseH_sf"/>
</dbReference>
<dbReference type="AlphaFoldDB" id="A0A371I7N4"/>
<name>A0A371I7N4_MUCPR</name>
<keyword evidence="2" id="KW-1185">Reference proteome</keyword>
<proteinExistence type="predicted"/>
<gene>
    <name evidence="1" type="ORF">CR513_04374</name>
</gene>
<feature type="non-terminal residue" evidence="1">
    <location>
        <position position="1"/>
    </location>
</feature>
<dbReference type="OrthoDB" id="1713704at2759"/>
<dbReference type="GO" id="GO:0003676">
    <property type="term" value="F:nucleic acid binding"/>
    <property type="evidence" value="ECO:0007669"/>
    <property type="project" value="InterPro"/>
</dbReference>
<protein>
    <recommendedName>
        <fullName evidence="3">Integrase catalytic domain-containing protein</fullName>
    </recommendedName>
</protein>
<evidence type="ECO:0008006" key="3">
    <source>
        <dbReference type="Google" id="ProtNLM"/>
    </source>
</evidence>
<dbReference type="Proteomes" id="UP000257109">
    <property type="component" value="Unassembled WGS sequence"/>
</dbReference>
<evidence type="ECO:0000313" key="1">
    <source>
        <dbReference type="EMBL" id="RDY11025.1"/>
    </source>
</evidence>
<accession>A0A371I7N4</accession>
<reference evidence="1" key="1">
    <citation type="submission" date="2018-05" db="EMBL/GenBank/DDBJ databases">
        <title>Draft genome of Mucuna pruriens seed.</title>
        <authorList>
            <person name="Nnadi N.E."/>
            <person name="Vos R."/>
            <person name="Hasami M.H."/>
            <person name="Devisetty U.K."/>
            <person name="Aguiy J.C."/>
        </authorList>
    </citation>
    <scope>NUCLEOTIDE SEQUENCE [LARGE SCALE GENOMIC DNA]</scope>
    <source>
        <strain evidence="1">JCA_2017</strain>
    </source>
</reference>
<evidence type="ECO:0000313" key="2">
    <source>
        <dbReference type="Proteomes" id="UP000257109"/>
    </source>
</evidence>
<comment type="caution">
    <text evidence="1">The sequence shown here is derived from an EMBL/GenBank/DDBJ whole genome shotgun (WGS) entry which is preliminary data.</text>
</comment>
<dbReference type="Gene3D" id="3.30.420.10">
    <property type="entry name" value="Ribonuclease H-like superfamily/Ribonuclease H"/>
    <property type="match status" value="1"/>
</dbReference>